<accession>A0ABV7AJA4</accession>
<dbReference type="InterPro" id="IPR048532">
    <property type="entry name" value="ea8_5-like_sf"/>
</dbReference>
<protein>
    <submittedName>
        <fullName evidence="1">Uncharacterized protein</fullName>
    </submittedName>
</protein>
<dbReference type="Proteomes" id="UP001595443">
    <property type="component" value="Unassembled WGS sequence"/>
</dbReference>
<comment type="caution">
    <text evidence="1">The sequence shown here is derived from an EMBL/GenBank/DDBJ whole genome shotgun (WGS) entry which is preliminary data.</text>
</comment>
<evidence type="ECO:0000313" key="2">
    <source>
        <dbReference type="Proteomes" id="UP001595443"/>
    </source>
</evidence>
<gene>
    <name evidence="1" type="ORF">ACFOES_15335</name>
</gene>
<keyword evidence="2" id="KW-1185">Reference proteome</keyword>
<dbReference type="RefSeq" id="WP_377834182.1">
    <property type="nucleotide sequence ID" value="NZ_JBHRSK010000013.1"/>
</dbReference>
<dbReference type="EMBL" id="JBHRSK010000013">
    <property type="protein sequence ID" value="MFC2969473.1"/>
    <property type="molecule type" value="Genomic_DNA"/>
</dbReference>
<proteinExistence type="predicted"/>
<organism evidence="1 2">
    <name type="scientific">Acidimangrovimonas pyrenivorans</name>
    <dbReference type="NCBI Taxonomy" id="2030798"/>
    <lineage>
        <taxon>Bacteria</taxon>
        <taxon>Pseudomonadati</taxon>
        <taxon>Pseudomonadota</taxon>
        <taxon>Alphaproteobacteria</taxon>
        <taxon>Rhodobacterales</taxon>
        <taxon>Paracoccaceae</taxon>
        <taxon>Acidimangrovimonas</taxon>
    </lineage>
</organism>
<dbReference type="Gene3D" id="1.10.10.1920">
    <property type="match status" value="1"/>
</dbReference>
<name>A0ABV7AJA4_9RHOB</name>
<evidence type="ECO:0000313" key="1">
    <source>
        <dbReference type="EMBL" id="MFC2969473.1"/>
    </source>
</evidence>
<sequence>MGGAKRAMMEHEDNLAAATGYLVDKGALEFCEFHGLAYGGGYSDLDSDFYRFAMADRNRGENGPVPWAAELEAREYTDVLKEAYEEHAADECYACAKNMAD</sequence>
<reference evidence="2" key="1">
    <citation type="journal article" date="2019" name="Int. J. Syst. Evol. Microbiol.">
        <title>The Global Catalogue of Microorganisms (GCM) 10K type strain sequencing project: providing services to taxonomists for standard genome sequencing and annotation.</title>
        <authorList>
            <consortium name="The Broad Institute Genomics Platform"/>
            <consortium name="The Broad Institute Genome Sequencing Center for Infectious Disease"/>
            <person name="Wu L."/>
            <person name="Ma J."/>
        </authorList>
    </citation>
    <scope>NUCLEOTIDE SEQUENCE [LARGE SCALE GENOMIC DNA]</scope>
    <source>
        <strain evidence="2">KCTC 62192</strain>
    </source>
</reference>